<protein>
    <submittedName>
        <fullName evidence="1">NAD-dependent epimerase/dehydratase, putative</fullName>
    </submittedName>
</protein>
<dbReference type="Proteomes" id="UP000254502">
    <property type="component" value="Unassembled WGS sequence"/>
</dbReference>
<dbReference type="AlphaFoldDB" id="A0A380E151"/>
<proteinExistence type="predicted"/>
<name>A0A380E151_STAAU</name>
<gene>
    <name evidence="1" type="ORF">NCTC5664_03115</name>
</gene>
<organism evidence="1 2">
    <name type="scientific">Staphylococcus aureus</name>
    <dbReference type="NCBI Taxonomy" id="1280"/>
    <lineage>
        <taxon>Bacteria</taxon>
        <taxon>Bacillati</taxon>
        <taxon>Bacillota</taxon>
        <taxon>Bacilli</taxon>
        <taxon>Bacillales</taxon>
        <taxon>Staphylococcaceae</taxon>
        <taxon>Staphylococcus</taxon>
    </lineage>
</organism>
<evidence type="ECO:0000313" key="1">
    <source>
        <dbReference type="EMBL" id="SUK90026.1"/>
    </source>
</evidence>
<reference evidence="1 2" key="1">
    <citation type="submission" date="2018-06" db="EMBL/GenBank/DDBJ databases">
        <authorList>
            <consortium name="Pathogen Informatics"/>
            <person name="Doyle S."/>
        </authorList>
    </citation>
    <scope>NUCLEOTIDE SEQUENCE [LARGE SCALE GENOMIC DNA]</scope>
    <source>
        <strain evidence="1 2">NCTC5664</strain>
    </source>
</reference>
<accession>A0A380E151</accession>
<sequence length="34" mass="3918">MGTTVETTNLVFKRSLVNVELQVSKYDDVRSTMR</sequence>
<dbReference type="EMBL" id="UHAQ01000003">
    <property type="protein sequence ID" value="SUK90026.1"/>
    <property type="molecule type" value="Genomic_DNA"/>
</dbReference>
<evidence type="ECO:0000313" key="2">
    <source>
        <dbReference type="Proteomes" id="UP000254502"/>
    </source>
</evidence>